<comment type="subcellular location">
    <subcellularLocation>
        <location evidence="6">Nucleus</location>
    </subcellularLocation>
</comment>
<comment type="similarity">
    <text evidence="1 6">Belongs to the FHY3/FAR1 family.</text>
</comment>
<evidence type="ECO:0000256" key="4">
    <source>
        <dbReference type="ARBA" id="ARBA00022833"/>
    </source>
</evidence>
<dbReference type="GO" id="GO:0006355">
    <property type="term" value="P:regulation of DNA-templated transcription"/>
    <property type="evidence" value="ECO:0007669"/>
    <property type="project" value="UniProtKB-UniRule"/>
</dbReference>
<dbReference type="PANTHER" id="PTHR31669:SF305">
    <property type="entry name" value="PROTEIN FAR1-RELATED SEQUENCE"/>
    <property type="match status" value="1"/>
</dbReference>
<dbReference type="Pfam" id="PF04434">
    <property type="entry name" value="SWIM"/>
    <property type="match status" value="1"/>
</dbReference>
<name>A0A8T0T6Y2_PANVG</name>
<dbReference type="Proteomes" id="UP000823388">
    <property type="component" value="Chromosome 4N"/>
</dbReference>
<evidence type="ECO:0000313" key="9">
    <source>
        <dbReference type="EMBL" id="KAG2606790.1"/>
    </source>
</evidence>
<dbReference type="PROSITE" id="PS50966">
    <property type="entry name" value="ZF_SWIM"/>
    <property type="match status" value="1"/>
</dbReference>
<sequence length="310" mass="35291">MTSTQRSEGMNNVFKKRFRRKLCLSELIEECEKCTASLRENELDGDYKSRSTNPIIYMPHLAMLKTAAQSYTRNLYSDFEEQFKEQFSFSCKLFQSEGATNTYKVTPTKYQDEAIIIFNSEDLTIKCSCRKYECIGILCKHAIRVLTINEVFILPTQYILNRWTKYAKRGFYCEKRKLNDNETSKAQCARISRKATSLALKCSVSKDLLDDPEKAIDKLDQEADTTLNQRPAEPCVVSRVSIECETDILKGKVSIGAPEVIKGPKKKREDVLEKKGKKKKTTNRKGPDALPGFSTNTSGEFSTMVAPSIQ</sequence>
<evidence type="ECO:0000256" key="1">
    <source>
        <dbReference type="ARBA" id="ARBA00005889"/>
    </source>
</evidence>
<comment type="caution">
    <text evidence="9">The sequence shown here is derived from an EMBL/GenBank/DDBJ whole genome shotgun (WGS) entry which is preliminary data.</text>
</comment>
<evidence type="ECO:0000256" key="5">
    <source>
        <dbReference type="PROSITE-ProRule" id="PRU00325"/>
    </source>
</evidence>
<proteinExistence type="inferred from homology"/>
<evidence type="ECO:0000256" key="3">
    <source>
        <dbReference type="ARBA" id="ARBA00022771"/>
    </source>
</evidence>
<keyword evidence="4 6" id="KW-0862">Zinc</keyword>
<evidence type="ECO:0000256" key="6">
    <source>
        <dbReference type="RuleBase" id="RU367018"/>
    </source>
</evidence>
<keyword evidence="6" id="KW-0539">Nucleus</keyword>
<dbReference type="PANTHER" id="PTHR31669">
    <property type="entry name" value="PROTEIN FAR1-RELATED SEQUENCE 10-RELATED"/>
    <property type="match status" value="1"/>
</dbReference>
<evidence type="ECO:0000259" key="8">
    <source>
        <dbReference type="PROSITE" id="PS50966"/>
    </source>
</evidence>
<comment type="function">
    <text evidence="6">Putative transcription activator involved in regulating light control of development.</text>
</comment>
<protein>
    <recommendedName>
        <fullName evidence="6">Protein FAR1-RELATED SEQUENCE</fullName>
    </recommendedName>
</protein>
<organism evidence="9 10">
    <name type="scientific">Panicum virgatum</name>
    <name type="common">Blackwell switchgrass</name>
    <dbReference type="NCBI Taxonomy" id="38727"/>
    <lineage>
        <taxon>Eukaryota</taxon>
        <taxon>Viridiplantae</taxon>
        <taxon>Streptophyta</taxon>
        <taxon>Embryophyta</taxon>
        <taxon>Tracheophyta</taxon>
        <taxon>Spermatophyta</taxon>
        <taxon>Magnoliopsida</taxon>
        <taxon>Liliopsida</taxon>
        <taxon>Poales</taxon>
        <taxon>Poaceae</taxon>
        <taxon>PACMAD clade</taxon>
        <taxon>Panicoideae</taxon>
        <taxon>Panicodae</taxon>
        <taxon>Paniceae</taxon>
        <taxon>Panicinae</taxon>
        <taxon>Panicum</taxon>
        <taxon>Panicum sect. Hiantes</taxon>
    </lineage>
</organism>
<gene>
    <name evidence="9" type="ORF">PVAP13_4NG230355</name>
</gene>
<dbReference type="EMBL" id="CM029044">
    <property type="protein sequence ID" value="KAG2606790.1"/>
    <property type="molecule type" value="Genomic_DNA"/>
</dbReference>
<dbReference type="InterPro" id="IPR007527">
    <property type="entry name" value="Znf_SWIM"/>
</dbReference>
<dbReference type="GO" id="GO:0008270">
    <property type="term" value="F:zinc ion binding"/>
    <property type="evidence" value="ECO:0007669"/>
    <property type="project" value="UniProtKB-UniRule"/>
</dbReference>
<keyword evidence="3 5" id="KW-0863">Zinc-finger</keyword>
<dbReference type="GO" id="GO:0005634">
    <property type="term" value="C:nucleus"/>
    <property type="evidence" value="ECO:0007669"/>
    <property type="project" value="UniProtKB-SubCell"/>
</dbReference>
<dbReference type="InterPro" id="IPR006564">
    <property type="entry name" value="Znf_PMZ"/>
</dbReference>
<evidence type="ECO:0000313" key="10">
    <source>
        <dbReference type="Proteomes" id="UP000823388"/>
    </source>
</evidence>
<dbReference type="InterPro" id="IPR031052">
    <property type="entry name" value="FHY3/FAR1"/>
</dbReference>
<feature type="region of interest" description="Disordered" evidence="7">
    <location>
        <begin position="260"/>
        <end position="310"/>
    </location>
</feature>
<evidence type="ECO:0000256" key="7">
    <source>
        <dbReference type="SAM" id="MobiDB-lite"/>
    </source>
</evidence>
<accession>A0A8T0T6Y2</accession>
<dbReference type="AlphaFoldDB" id="A0A8T0T6Y2"/>
<feature type="domain" description="SWIM-type" evidence="8">
    <location>
        <begin position="112"/>
        <end position="150"/>
    </location>
</feature>
<keyword evidence="10" id="KW-1185">Reference proteome</keyword>
<keyword evidence="2 6" id="KW-0479">Metal-binding</keyword>
<dbReference type="SMART" id="SM00575">
    <property type="entry name" value="ZnF_PMZ"/>
    <property type="match status" value="1"/>
</dbReference>
<reference evidence="9" key="1">
    <citation type="submission" date="2020-05" db="EMBL/GenBank/DDBJ databases">
        <title>WGS assembly of Panicum virgatum.</title>
        <authorList>
            <person name="Lovell J.T."/>
            <person name="Jenkins J."/>
            <person name="Shu S."/>
            <person name="Juenger T.E."/>
            <person name="Schmutz J."/>
        </authorList>
    </citation>
    <scope>NUCLEOTIDE SEQUENCE</scope>
    <source>
        <strain evidence="9">AP13</strain>
    </source>
</reference>
<evidence type="ECO:0000256" key="2">
    <source>
        <dbReference type="ARBA" id="ARBA00022723"/>
    </source>
</evidence>